<feature type="transmembrane region" description="Helical" evidence="1">
    <location>
        <begin position="47"/>
        <end position="66"/>
    </location>
</feature>
<proteinExistence type="predicted"/>
<organism evidence="2 3">
    <name type="scientific">Vitreoscilla filiformis</name>
    <dbReference type="NCBI Taxonomy" id="63"/>
    <lineage>
        <taxon>Bacteria</taxon>
        <taxon>Pseudomonadati</taxon>
        <taxon>Pseudomonadota</taxon>
        <taxon>Betaproteobacteria</taxon>
        <taxon>Neisseriales</taxon>
        <taxon>Neisseriaceae</taxon>
        <taxon>Vitreoscilla</taxon>
    </lineage>
</organism>
<dbReference type="AlphaFoldDB" id="A0A221KC65"/>
<protein>
    <submittedName>
        <fullName evidence="2">Uncharacterized protein</fullName>
    </submittedName>
</protein>
<keyword evidence="3" id="KW-1185">Reference proteome</keyword>
<accession>A0A221KC65</accession>
<gene>
    <name evidence="2" type="ORF">VITFI_CDS0624</name>
</gene>
<evidence type="ECO:0000313" key="2">
    <source>
        <dbReference type="EMBL" id="ASM76403.1"/>
    </source>
</evidence>
<dbReference type="KEGG" id="vff:VITFI_CDS0624"/>
<sequence>MSMAATAQPTPLQQRAALALALGITGVCVTMAAAAASDRGAGVADQALYTAVAGAFVVGSHVLPALSSRRPGMWLLSALCLVATLYHLGHYFGAAADRAGHQRATQASTGQGEQQTLIRRQIDAIKARPLADVAAEQAKATADAARATAAASRCGGRCTSQQASVTAAQARIDALAVERQQADRRAGLEARLLTLSAAADSAASARRVDPMDAQIASVTGLPVGAVGLLATLAQGLLLEVLGIVAWTVAIPSQPRAEAQSESVRDAAAELGEPVRVMPIETSRRPAAGRLTAVRPAGFPATSAMPPAAGQGVRAAPPPAAARSGWRQAGQWLAARMPRGMPSWPHAAPH</sequence>
<dbReference type="EMBL" id="CP022423">
    <property type="protein sequence ID" value="ASM76403.1"/>
    <property type="molecule type" value="Genomic_DNA"/>
</dbReference>
<dbReference type="Proteomes" id="UP000199729">
    <property type="component" value="Chromosome"/>
</dbReference>
<keyword evidence="1" id="KW-0812">Transmembrane</keyword>
<evidence type="ECO:0000313" key="3">
    <source>
        <dbReference type="Proteomes" id="UP000199729"/>
    </source>
</evidence>
<name>A0A221KC65_VITFI</name>
<reference evidence="2 3" key="1">
    <citation type="submission" date="2017-07" db="EMBL/GenBank/DDBJ databases">
        <title>Complete Genome Sequence of the cosmetic ferment Vitreoscilla filiformis (ATCC15551).</title>
        <authorList>
            <person name="Contreras S."/>
            <person name="Sagory-Zalkind P."/>
            <person name="Blanquart H."/>
            <person name="Iltis A."/>
            <person name="Morand S.C."/>
        </authorList>
    </citation>
    <scope>NUCLEOTIDE SEQUENCE [LARGE SCALE GENOMIC DNA]</scope>
    <source>
        <strain evidence="2 3">ATCC 15551</strain>
    </source>
</reference>
<feature type="transmembrane region" description="Helical" evidence="1">
    <location>
        <begin position="73"/>
        <end position="93"/>
    </location>
</feature>
<evidence type="ECO:0000256" key="1">
    <source>
        <dbReference type="SAM" id="Phobius"/>
    </source>
</evidence>
<keyword evidence="1" id="KW-0472">Membrane</keyword>
<keyword evidence="1" id="KW-1133">Transmembrane helix</keyword>